<dbReference type="GO" id="GO:0042073">
    <property type="term" value="P:intraciliary transport"/>
    <property type="evidence" value="ECO:0007669"/>
    <property type="project" value="InterPro"/>
</dbReference>
<dbReference type="InParanoid" id="A0A5N4AWJ9"/>
<organism evidence="1 2">
    <name type="scientific">Photinus pyralis</name>
    <name type="common">Common eastern firefly</name>
    <name type="synonym">Lampyris pyralis</name>
    <dbReference type="NCBI Taxonomy" id="7054"/>
    <lineage>
        <taxon>Eukaryota</taxon>
        <taxon>Metazoa</taxon>
        <taxon>Ecdysozoa</taxon>
        <taxon>Arthropoda</taxon>
        <taxon>Hexapoda</taxon>
        <taxon>Insecta</taxon>
        <taxon>Pterygota</taxon>
        <taxon>Neoptera</taxon>
        <taxon>Endopterygota</taxon>
        <taxon>Coleoptera</taxon>
        <taxon>Polyphaga</taxon>
        <taxon>Elateriformia</taxon>
        <taxon>Elateroidea</taxon>
        <taxon>Lampyridae</taxon>
        <taxon>Lampyrinae</taxon>
        <taxon>Photinus</taxon>
    </lineage>
</organism>
<reference evidence="1 2" key="1">
    <citation type="journal article" date="2018" name="Elife">
        <title>Firefly genomes illuminate parallel origins of bioluminescence in beetles.</title>
        <authorList>
            <person name="Fallon T.R."/>
            <person name="Lower S.E."/>
            <person name="Chang C.H."/>
            <person name="Bessho-Uehara M."/>
            <person name="Martin G.J."/>
            <person name="Bewick A.J."/>
            <person name="Behringer M."/>
            <person name="Debat H.J."/>
            <person name="Wong I."/>
            <person name="Day J.C."/>
            <person name="Suvorov A."/>
            <person name="Silva C.J."/>
            <person name="Stanger-Hall K.F."/>
            <person name="Hall D.W."/>
            <person name="Schmitz R.J."/>
            <person name="Nelson D.R."/>
            <person name="Lewis S.M."/>
            <person name="Shigenobu S."/>
            <person name="Bybee S.M."/>
            <person name="Larracuente A.M."/>
            <person name="Oba Y."/>
            <person name="Weng J.K."/>
        </authorList>
    </citation>
    <scope>NUCLEOTIDE SEQUENCE [LARGE SCALE GENOMIC DNA]</scope>
    <source>
        <strain evidence="1">1611_PpyrPB1</strain>
        <tissue evidence="1">Whole body</tissue>
    </source>
</reference>
<gene>
    <name evidence="1" type="ORF">PPYR_03897</name>
</gene>
<accession>A0A5N4AWJ9</accession>
<dbReference type="SMART" id="SM00320">
    <property type="entry name" value="WD40"/>
    <property type="match status" value="3"/>
</dbReference>
<dbReference type="GO" id="GO:0045503">
    <property type="term" value="F:dynein light chain binding"/>
    <property type="evidence" value="ECO:0007669"/>
    <property type="project" value="InterPro"/>
</dbReference>
<dbReference type="GO" id="GO:0045504">
    <property type="term" value="F:dynein heavy chain binding"/>
    <property type="evidence" value="ECO:0007669"/>
    <property type="project" value="InterPro"/>
</dbReference>
<dbReference type="InterPro" id="IPR001680">
    <property type="entry name" value="WD40_rpt"/>
</dbReference>
<dbReference type="GO" id="GO:0005868">
    <property type="term" value="C:cytoplasmic dynein complex"/>
    <property type="evidence" value="ECO:0007669"/>
    <property type="project" value="InterPro"/>
</dbReference>
<evidence type="ECO:0008006" key="3">
    <source>
        <dbReference type="Google" id="ProtNLM"/>
    </source>
</evidence>
<dbReference type="Gene3D" id="2.130.10.10">
    <property type="entry name" value="YVTN repeat-like/Quinoprotein amine dehydrogenase"/>
    <property type="match status" value="2"/>
</dbReference>
<protein>
    <recommendedName>
        <fullName evidence="3">WD repeat-containing protein 60</fullName>
    </recommendedName>
</protein>
<dbReference type="InterPro" id="IPR015943">
    <property type="entry name" value="WD40/YVTN_repeat-like_dom_sf"/>
</dbReference>
<dbReference type="GO" id="GO:0005929">
    <property type="term" value="C:cilium"/>
    <property type="evidence" value="ECO:0007669"/>
    <property type="project" value="GOC"/>
</dbReference>
<name>A0A5N4AWJ9_PHOPY</name>
<dbReference type="Proteomes" id="UP000327044">
    <property type="component" value="Unassembled WGS sequence"/>
</dbReference>
<evidence type="ECO:0000313" key="1">
    <source>
        <dbReference type="EMBL" id="KAB0801711.1"/>
    </source>
</evidence>
<sequence length="594" mass="67532">MASLSDEGFEDSKSSLLSNVQYINFAQAQKKIQQNKHLEKQRKRGKDILEMIKLDHCNFTLIEMIPVSYDVFIRSFGNLNSKQISTQTGDDSGCEEVQTEIIETIDKWTQYPIRFSKINCDNSNYLQLYKQEYAGTNCVNSDIQQTMDLSYDKFHKQLFSATQLILNLVYESQSNFSERILSNSSEIPFSNGYIQFNTESSPFLRSKPITFACYCFGNKLLTVHGEKASQEGNMDKDFINNSIACIWNILNCEEPERILKVPGILSCCFTCQTNHLVIGGLEDGTLSIWSLTDSNKNVNTVQDIVYEQPNYTTEVHKGHTSRIVSILQLELKEEDIFSVNTDAAAKSQVCSLDEIGTLIVWVIIKKCKSSQNLLYWNQISVVQSKKMCLNQSHPELVNLLCTDMIVNFLDTHHILISTNYGYIIHCLSTTPKARPKKYYSGIPSQVNCLTGCPFSSQYFLAGHDNGTITLYSSTLQKTLIALSNKNENVHSGVECIQWCSDKPCLFYVKDSSNTIHVWDLKISDLLPIYSVPFKEKITVMKLSKSQLKESETSYMILATDNGSIHLHTLTKDADFNADAYKLDIKNFFNYVNRL</sequence>
<dbReference type="PANTHER" id="PTHR16022:SF0">
    <property type="entry name" value="CYTOPLASMIC DYNEIN 2 INTERMEDIATE CHAIN 1"/>
    <property type="match status" value="1"/>
</dbReference>
<dbReference type="InterPro" id="IPR036322">
    <property type="entry name" value="WD40_repeat_dom_sf"/>
</dbReference>
<proteinExistence type="predicted"/>
<dbReference type="PANTHER" id="PTHR16022">
    <property type="entry name" value="WD REPEAT DOMAIN 60"/>
    <property type="match status" value="1"/>
</dbReference>
<dbReference type="EMBL" id="VVIM01000002">
    <property type="protein sequence ID" value="KAB0801711.1"/>
    <property type="molecule type" value="Genomic_DNA"/>
</dbReference>
<comment type="caution">
    <text evidence="1">The sequence shown here is derived from an EMBL/GenBank/DDBJ whole genome shotgun (WGS) entry which is preliminary data.</text>
</comment>
<dbReference type="InterPro" id="IPR042505">
    <property type="entry name" value="DYNC2I1"/>
</dbReference>
<keyword evidence="2" id="KW-1185">Reference proteome</keyword>
<dbReference type="SUPFAM" id="SSF50978">
    <property type="entry name" value="WD40 repeat-like"/>
    <property type="match status" value="1"/>
</dbReference>
<evidence type="ECO:0000313" key="2">
    <source>
        <dbReference type="Proteomes" id="UP000327044"/>
    </source>
</evidence>
<dbReference type="AlphaFoldDB" id="A0A5N4AWJ9"/>